<dbReference type="AlphaFoldDB" id="A0A6P1B7C6"/>
<keyword evidence="2 4" id="KW-0808">Transferase</keyword>
<dbReference type="PANTHER" id="PTHR43397:SF1">
    <property type="entry name" value="ERGOTHIONEINE BIOSYNTHESIS PROTEIN 1"/>
    <property type="match status" value="1"/>
</dbReference>
<evidence type="ECO:0000259" key="3">
    <source>
        <dbReference type="Pfam" id="PF10017"/>
    </source>
</evidence>
<dbReference type="Gene3D" id="3.40.50.150">
    <property type="entry name" value="Vaccinia Virus protein VP39"/>
    <property type="match status" value="1"/>
</dbReference>
<reference evidence="4 5" key="1">
    <citation type="journal article" date="2020" name="Arch. Microbiol.">
        <title>Bradyrhizobium uaiense sp. nov., a new highly efficient cowpea symbiont.</title>
        <authorList>
            <person name="Cabral Michel D."/>
            <person name="Azarias Guimaraes A."/>
            <person name="Martins da Costa E."/>
            <person name="Soares de Carvalho T."/>
            <person name="Balsanelli E."/>
            <person name="Willems A."/>
            <person name="Maltempi de Souza E."/>
            <person name="de Souza Moreira F.M."/>
        </authorList>
    </citation>
    <scope>NUCLEOTIDE SEQUENCE [LARGE SCALE GENOMIC DNA]</scope>
    <source>
        <strain evidence="4 5">UFLA 03-164</strain>
    </source>
</reference>
<dbReference type="InterPro" id="IPR035094">
    <property type="entry name" value="EgtD"/>
</dbReference>
<dbReference type="PIRSF" id="PIRSF018005">
    <property type="entry name" value="UCP018005"/>
    <property type="match status" value="1"/>
</dbReference>
<keyword evidence="5" id="KW-1185">Reference proteome</keyword>
<dbReference type="NCBIfam" id="TIGR03438">
    <property type="entry name" value="egtD_ergothio"/>
    <property type="match status" value="1"/>
</dbReference>
<dbReference type="SUPFAM" id="SSF53335">
    <property type="entry name" value="S-adenosyl-L-methionine-dependent methyltransferases"/>
    <property type="match status" value="1"/>
</dbReference>
<dbReference type="InterPro" id="IPR029063">
    <property type="entry name" value="SAM-dependent_MTases_sf"/>
</dbReference>
<protein>
    <submittedName>
        <fullName evidence="4">L-histidine N(Alpha)-methyltransferase</fullName>
        <ecNumber evidence="4">2.1.1.44</ecNumber>
    </submittedName>
</protein>
<dbReference type="Proteomes" id="UP000468531">
    <property type="component" value="Unassembled WGS sequence"/>
</dbReference>
<dbReference type="GO" id="GO:0032259">
    <property type="term" value="P:methylation"/>
    <property type="evidence" value="ECO:0007669"/>
    <property type="project" value="UniProtKB-KW"/>
</dbReference>
<dbReference type="InterPro" id="IPR051128">
    <property type="entry name" value="EgtD_Methyltrsf_superfamily"/>
</dbReference>
<dbReference type="EMBL" id="VKHP01000002">
    <property type="protein sequence ID" value="NEU94487.1"/>
    <property type="molecule type" value="Genomic_DNA"/>
</dbReference>
<comment type="caution">
    <text evidence="4">The sequence shown here is derived from an EMBL/GenBank/DDBJ whole genome shotgun (WGS) entry which is preliminary data.</text>
</comment>
<dbReference type="InterPro" id="IPR017804">
    <property type="entry name" value="MeTrfase_EgtD-like"/>
</dbReference>
<dbReference type="InterPro" id="IPR019257">
    <property type="entry name" value="MeTrfase_dom"/>
</dbReference>
<organism evidence="4 5">
    <name type="scientific">Bradyrhizobium uaiense</name>
    <dbReference type="NCBI Taxonomy" id="2594946"/>
    <lineage>
        <taxon>Bacteria</taxon>
        <taxon>Pseudomonadati</taxon>
        <taxon>Pseudomonadota</taxon>
        <taxon>Alphaproteobacteria</taxon>
        <taxon>Hyphomicrobiales</taxon>
        <taxon>Nitrobacteraceae</taxon>
        <taxon>Bradyrhizobium</taxon>
    </lineage>
</organism>
<dbReference type="RefSeq" id="WP_163149625.1">
    <property type="nucleotide sequence ID" value="NZ_VKHP01000002.1"/>
</dbReference>
<accession>A0A6P1B7C6</accession>
<dbReference type="GO" id="GO:0052706">
    <property type="term" value="F:L-histidine N(alpha)-methyltransferase activity"/>
    <property type="evidence" value="ECO:0007669"/>
    <property type="project" value="UniProtKB-EC"/>
</dbReference>
<evidence type="ECO:0000256" key="2">
    <source>
        <dbReference type="ARBA" id="ARBA00022679"/>
    </source>
</evidence>
<evidence type="ECO:0000256" key="1">
    <source>
        <dbReference type="ARBA" id="ARBA00022603"/>
    </source>
</evidence>
<dbReference type="EC" id="2.1.1.44" evidence="4"/>
<keyword evidence="1 4" id="KW-0489">Methyltransferase</keyword>
<evidence type="ECO:0000313" key="5">
    <source>
        <dbReference type="Proteomes" id="UP000468531"/>
    </source>
</evidence>
<sequence length="320" mass="34614">MMVGSAMALVRTLEEDPGHAELLAGLLSVPKTLPSKYLYDEEGSRLFELICDQPEYYVARTEISLLASIAADMAHVLKDRSMLVEFGSGASVKTRLLLDALPLLSAYVPIDISQSALSAAAQAIRGEYPQLNVTPVLGDFTRNLKLPTMIDGRSIAGFFPGSTIGNFSPSAAVDFLRRARRLFGRGSKLVVGADLAKTPRVLVPAYDDAEGVTAAFNKNLLARLNRELGANFDLGSFGHAAIWNAGESRIEMHLVSLVRQRAALLGRTFDFAVGETIHTENSYKYSPAAFAGMAARAGWSVERRWISDNPGFAIFALSAE</sequence>
<gene>
    <name evidence="4" type="primary">egtD</name>
    <name evidence="4" type="ORF">FNJ47_01245</name>
</gene>
<dbReference type="Pfam" id="PF10017">
    <property type="entry name" value="Methyltransf_33"/>
    <property type="match status" value="1"/>
</dbReference>
<feature type="domain" description="Histidine-specific methyltransferase SAM-dependent" evidence="3">
    <location>
        <begin position="20"/>
        <end position="317"/>
    </location>
</feature>
<proteinExistence type="predicted"/>
<dbReference type="PANTHER" id="PTHR43397">
    <property type="entry name" value="ERGOTHIONEINE BIOSYNTHESIS PROTEIN 1"/>
    <property type="match status" value="1"/>
</dbReference>
<evidence type="ECO:0000313" key="4">
    <source>
        <dbReference type="EMBL" id="NEU94487.1"/>
    </source>
</evidence>
<name>A0A6P1B7C6_9BRAD</name>